<proteinExistence type="predicted"/>
<evidence type="ECO:0000313" key="3">
    <source>
        <dbReference type="EMBL" id="GAA0462996.1"/>
    </source>
</evidence>
<evidence type="ECO:0000259" key="2">
    <source>
        <dbReference type="Pfam" id="PF00487"/>
    </source>
</evidence>
<dbReference type="InterPro" id="IPR012171">
    <property type="entry name" value="Fatty_acid_desaturase"/>
</dbReference>
<dbReference type="RefSeq" id="WP_344089824.1">
    <property type="nucleotide sequence ID" value="NZ_BAAAHB010000024.1"/>
</dbReference>
<feature type="transmembrane region" description="Helical" evidence="1">
    <location>
        <begin position="71"/>
        <end position="92"/>
    </location>
</feature>
<keyword evidence="1" id="KW-0472">Membrane</keyword>
<dbReference type="EMBL" id="BAAAHB010000024">
    <property type="protein sequence ID" value="GAA0462996.1"/>
    <property type="molecule type" value="Genomic_DNA"/>
</dbReference>
<gene>
    <name evidence="3" type="ORF">GCM10009544_26850</name>
</gene>
<keyword evidence="1" id="KW-0812">Transmembrane</keyword>
<dbReference type="InterPro" id="IPR005804">
    <property type="entry name" value="FA_desaturase_dom"/>
</dbReference>
<protein>
    <submittedName>
        <fullName evidence="3">Fatty acid desaturase</fullName>
    </submittedName>
</protein>
<feature type="transmembrane region" description="Helical" evidence="1">
    <location>
        <begin position="45"/>
        <end position="65"/>
    </location>
</feature>
<reference evidence="4" key="1">
    <citation type="journal article" date="2019" name="Int. J. Syst. Evol. Microbiol.">
        <title>The Global Catalogue of Microorganisms (GCM) 10K type strain sequencing project: providing services to taxonomists for standard genome sequencing and annotation.</title>
        <authorList>
            <consortium name="The Broad Institute Genomics Platform"/>
            <consortium name="The Broad Institute Genome Sequencing Center for Infectious Disease"/>
            <person name="Wu L."/>
            <person name="Ma J."/>
        </authorList>
    </citation>
    <scope>NUCLEOTIDE SEQUENCE [LARGE SCALE GENOMIC DNA]</scope>
    <source>
        <strain evidence="4">JCM 10649</strain>
    </source>
</reference>
<dbReference type="Pfam" id="PF00487">
    <property type="entry name" value="FA_desaturase"/>
    <property type="match status" value="1"/>
</dbReference>
<feature type="domain" description="Fatty acid desaturase" evidence="2">
    <location>
        <begin position="68"/>
        <end position="316"/>
    </location>
</feature>
<feature type="transmembrane region" description="Helical" evidence="1">
    <location>
        <begin position="200"/>
        <end position="218"/>
    </location>
</feature>
<evidence type="ECO:0000313" key="4">
    <source>
        <dbReference type="Proteomes" id="UP001499895"/>
    </source>
</evidence>
<name>A0ABP3JSP1_9ACTN</name>
<sequence length="367" mass="42304">MAAYNFPSAPDEHFQEFLRKSEQLEGERLQAAIPKDYFEPRVGRGLLGFAVSWALYIGAIVGIAFSPHWALWIPLWVVAGLGGWGLHCIAHDCGHGSFSRSRKFNFAIGHVALLPLIYPFHAWRHVHNLHHSHTNNLELDTDWRPVPAALYDRMPFHEKVIYHGTRTWAFWGGTINYWRESGFRPGYFPKREARRDVRRSMAFVLAVCVLYFVPLVYFTGVTGFLIYFVAPWLATHAWFSATTLMHHSSSDIPYLTNEHWTRNASRLLVTTDFVYPKWLLFLTHNISIHTAHHVAPVVPFYNLRKAQQALKDAYPGMVREERVKVGQLAKIIRRLHFYDTESGFYTDFSRTKIGPVDARPVSVKTPS</sequence>
<keyword evidence="4" id="KW-1185">Reference proteome</keyword>
<dbReference type="Proteomes" id="UP001499895">
    <property type="component" value="Unassembled WGS sequence"/>
</dbReference>
<dbReference type="CDD" id="cd03507">
    <property type="entry name" value="Delta12-FADS-like"/>
    <property type="match status" value="1"/>
</dbReference>
<keyword evidence="1" id="KW-1133">Transmembrane helix</keyword>
<evidence type="ECO:0000256" key="1">
    <source>
        <dbReference type="SAM" id="Phobius"/>
    </source>
</evidence>
<comment type="caution">
    <text evidence="3">The sequence shown here is derived from an EMBL/GenBank/DDBJ whole genome shotgun (WGS) entry which is preliminary data.</text>
</comment>
<organism evidence="3 4">
    <name type="scientific">Streptomyces stramineus</name>
    <dbReference type="NCBI Taxonomy" id="173861"/>
    <lineage>
        <taxon>Bacteria</taxon>
        <taxon>Bacillati</taxon>
        <taxon>Actinomycetota</taxon>
        <taxon>Actinomycetes</taxon>
        <taxon>Kitasatosporales</taxon>
        <taxon>Streptomycetaceae</taxon>
        <taxon>Streptomyces</taxon>
    </lineage>
</organism>
<feature type="transmembrane region" description="Helical" evidence="1">
    <location>
        <begin position="104"/>
        <end position="123"/>
    </location>
</feature>
<dbReference type="PANTHER" id="PTHR32100">
    <property type="entry name" value="OMEGA-6 FATTY ACID DESATURASE, CHLOROPLASTIC"/>
    <property type="match status" value="1"/>
</dbReference>
<accession>A0ABP3JSP1</accession>